<dbReference type="EMBL" id="JABTTQ020000009">
    <property type="protein sequence ID" value="KAK6149930.1"/>
    <property type="molecule type" value="Genomic_DNA"/>
</dbReference>
<feature type="domain" description="Endonuclease/exonuclease/phosphatase" evidence="1">
    <location>
        <begin position="23"/>
        <end position="188"/>
    </location>
</feature>
<comment type="caution">
    <text evidence="2">The sequence shown here is derived from an EMBL/GenBank/DDBJ whole genome shotgun (WGS) entry which is preliminary data.</text>
</comment>
<dbReference type="InterPro" id="IPR036691">
    <property type="entry name" value="Endo/exonu/phosph_ase_sf"/>
</dbReference>
<keyword evidence="3" id="KW-1185">Reference proteome</keyword>
<dbReference type="Pfam" id="PF03372">
    <property type="entry name" value="Exo_endo_phos"/>
    <property type="match status" value="1"/>
</dbReference>
<dbReference type="InterPro" id="IPR005135">
    <property type="entry name" value="Endo/exonuclease/phosphatase"/>
</dbReference>
<accession>A0ABR0WRT5</accession>
<evidence type="ECO:0000313" key="2">
    <source>
        <dbReference type="EMBL" id="KAK6149930.1"/>
    </source>
</evidence>
<dbReference type="SUPFAM" id="SSF56219">
    <property type="entry name" value="DNase I-like"/>
    <property type="match status" value="1"/>
</dbReference>
<gene>
    <name evidence="2" type="ORF">DH2020_017455</name>
</gene>
<proteinExistence type="predicted"/>
<protein>
    <recommendedName>
        <fullName evidence="1">Endonuclease/exonuclease/phosphatase domain-containing protein</fullName>
    </recommendedName>
</protein>
<name>A0ABR0WRT5_REHGL</name>
<evidence type="ECO:0000313" key="3">
    <source>
        <dbReference type="Proteomes" id="UP001318860"/>
    </source>
</evidence>
<sequence length="309" mass="36259">MIHKNRLEEIRIKLGFEGLFDVSNVGQKGGLALLWRKKHMATLLSYSQNHIDISITLEDVPGYRLTGFYGFPKRNRRRESWNFLRHLAIQSHLPWCCIGDFNDLLSISEKKKGNSDHRAWLLSGYRETIDDCGLIDLGMSGYQFTWERGRGSINWVEERLDRGFATQNWCALFPNFRVLNLVASYSDHSPIFLELGGIYRIKKIRKFHFENSCLLEKDCKRVVEMGWNRGIQGNLQGRIETCGTDLFKWGDMLRNSFQTRINEAKKKTSLYRGEEIQFRLRNFELLKISIIPYLRKRRIIGSSEQNYYG</sequence>
<organism evidence="2 3">
    <name type="scientific">Rehmannia glutinosa</name>
    <name type="common">Chinese foxglove</name>
    <dbReference type="NCBI Taxonomy" id="99300"/>
    <lineage>
        <taxon>Eukaryota</taxon>
        <taxon>Viridiplantae</taxon>
        <taxon>Streptophyta</taxon>
        <taxon>Embryophyta</taxon>
        <taxon>Tracheophyta</taxon>
        <taxon>Spermatophyta</taxon>
        <taxon>Magnoliopsida</taxon>
        <taxon>eudicotyledons</taxon>
        <taxon>Gunneridae</taxon>
        <taxon>Pentapetalae</taxon>
        <taxon>asterids</taxon>
        <taxon>lamiids</taxon>
        <taxon>Lamiales</taxon>
        <taxon>Orobanchaceae</taxon>
        <taxon>Rehmannieae</taxon>
        <taxon>Rehmannia</taxon>
    </lineage>
</organism>
<dbReference type="PANTHER" id="PTHR33710:SF62">
    <property type="entry name" value="DUF4283 DOMAIN PROTEIN"/>
    <property type="match status" value="1"/>
</dbReference>
<dbReference type="Proteomes" id="UP001318860">
    <property type="component" value="Unassembled WGS sequence"/>
</dbReference>
<dbReference type="PANTHER" id="PTHR33710">
    <property type="entry name" value="BNAC02G09200D PROTEIN"/>
    <property type="match status" value="1"/>
</dbReference>
<dbReference type="Gene3D" id="3.60.10.10">
    <property type="entry name" value="Endonuclease/exonuclease/phosphatase"/>
    <property type="match status" value="1"/>
</dbReference>
<reference evidence="2 3" key="1">
    <citation type="journal article" date="2021" name="Comput. Struct. Biotechnol. J.">
        <title>De novo genome assembly of the potent medicinal plant Rehmannia glutinosa using nanopore technology.</title>
        <authorList>
            <person name="Ma L."/>
            <person name="Dong C."/>
            <person name="Song C."/>
            <person name="Wang X."/>
            <person name="Zheng X."/>
            <person name="Niu Y."/>
            <person name="Chen S."/>
            <person name="Feng W."/>
        </authorList>
    </citation>
    <scope>NUCLEOTIDE SEQUENCE [LARGE SCALE GENOMIC DNA]</scope>
    <source>
        <strain evidence="2">DH-2019</strain>
    </source>
</reference>
<evidence type="ECO:0000259" key="1">
    <source>
        <dbReference type="Pfam" id="PF03372"/>
    </source>
</evidence>